<reference evidence="1 2" key="1">
    <citation type="submission" date="2016-08" db="EMBL/GenBank/DDBJ databases">
        <authorList>
            <person name="Seilhamer J.J."/>
        </authorList>
    </citation>
    <scope>NUCLEOTIDE SEQUENCE [LARGE SCALE GENOMIC DNA]</scope>
    <source>
        <strain evidence="1 2">DX4</strain>
    </source>
</reference>
<dbReference type="KEGG" id="psty:BFS30_01555"/>
<dbReference type="AlphaFoldDB" id="A0A1D7QBE9"/>
<evidence type="ECO:0000313" key="1">
    <source>
        <dbReference type="EMBL" id="AOM75967.1"/>
    </source>
</evidence>
<sequence>MAGCQKDDIFFIKDEAFSLVTAGYNGSNSELIITIDTMKLPNGIPANGSFKRTDKYTFHEGQDKVKVVVSEKDSGKKLYESAVNRGEYSLNVDLIYVDSKLIVRPAFPANKEGFLQASYLFIPKVSGYSGDIDIAYFKNHEVYVDNKLVVEKSEELARVTAKPNTFSPFLQAPIFESGRTEIDGKVYYINQATVFFKAGTNIPYYKDAGFTTGEYATFPYLTSTRPECVGIIESGSAENKMIDGYLQVKL</sequence>
<proteinExistence type="predicted"/>
<dbReference type="Proteomes" id="UP000094313">
    <property type="component" value="Chromosome"/>
</dbReference>
<gene>
    <name evidence="1" type="ORF">BFS30_01555</name>
</gene>
<evidence type="ECO:0000313" key="2">
    <source>
        <dbReference type="Proteomes" id="UP000094313"/>
    </source>
</evidence>
<keyword evidence="2" id="KW-1185">Reference proteome</keyword>
<protein>
    <recommendedName>
        <fullName evidence="3">DUF4249 domain-containing protein</fullName>
    </recommendedName>
</protein>
<evidence type="ECO:0008006" key="3">
    <source>
        <dbReference type="Google" id="ProtNLM"/>
    </source>
</evidence>
<accession>A0A1D7QBE9</accession>
<organism evidence="1 2">
    <name type="scientific">Pedobacter steynii</name>
    <dbReference type="NCBI Taxonomy" id="430522"/>
    <lineage>
        <taxon>Bacteria</taxon>
        <taxon>Pseudomonadati</taxon>
        <taxon>Bacteroidota</taxon>
        <taxon>Sphingobacteriia</taxon>
        <taxon>Sphingobacteriales</taxon>
        <taxon>Sphingobacteriaceae</taxon>
        <taxon>Pedobacter</taxon>
    </lineage>
</organism>
<name>A0A1D7QBE9_9SPHI</name>
<dbReference type="EMBL" id="CP017141">
    <property type="protein sequence ID" value="AOM75967.1"/>
    <property type="molecule type" value="Genomic_DNA"/>
</dbReference>